<proteinExistence type="predicted"/>
<dbReference type="AlphaFoldDB" id="A0A828YAB5"/>
<evidence type="ECO:0000256" key="1">
    <source>
        <dbReference type="SAM" id="Phobius"/>
    </source>
</evidence>
<protein>
    <submittedName>
        <fullName evidence="2">Uncharacterized protein</fullName>
    </submittedName>
</protein>
<evidence type="ECO:0000313" key="2">
    <source>
        <dbReference type="EMBL" id="EKO52636.1"/>
    </source>
</evidence>
<sequence length="67" mass="7656">MNFGRIRPREGRTALSAPINKLIKRLKNRIFSQFQFVDHASIAFALFNNAQVVIVSILNILKMSINL</sequence>
<accession>A0A828YAB5</accession>
<dbReference type="Proteomes" id="UP000006339">
    <property type="component" value="Unassembled WGS sequence"/>
</dbReference>
<organism evidence="2 3">
    <name type="scientific">Leptospira kirschneri str. 200802841</name>
    <dbReference type="NCBI Taxonomy" id="1193047"/>
    <lineage>
        <taxon>Bacteria</taxon>
        <taxon>Pseudomonadati</taxon>
        <taxon>Spirochaetota</taxon>
        <taxon>Spirochaetia</taxon>
        <taxon>Leptospirales</taxon>
        <taxon>Leptospiraceae</taxon>
        <taxon>Leptospira</taxon>
    </lineage>
</organism>
<name>A0A828YAB5_9LEPT</name>
<keyword evidence="3" id="KW-1185">Reference proteome</keyword>
<dbReference type="GeneID" id="89227260"/>
<keyword evidence="1" id="KW-0812">Transmembrane</keyword>
<evidence type="ECO:0000313" key="3">
    <source>
        <dbReference type="Proteomes" id="UP000006339"/>
    </source>
</evidence>
<keyword evidence="1" id="KW-1133">Transmembrane helix</keyword>
<feature type="transmembrane region" description="Helical" evidence="1">
    <location>
        <begin position="42"/>
        <end position="61"/>
    </location>
</feature>
<keyword evidence="1" id="KW-0472">Membrane</keyword>
<reference evidence="2" key="1">
    <citation type="submission" date="2012-10" db="EMBL/GenBank/DDBJ databases">
        <authorList>
            <person name="Harkins D.M."/>
            <person name="Durkin A.S."/>
            <person name="Brinkac L.M."/>
            <person name="Selengut J.D."/>
            <person name="Sanka R."/>
            <person name="DePew J."/>
            <person name="Purushe J."/>
            <person name="Picardeau M."/>
            <person name="Werts C."/>
            <person name="Goarant C."/>
            <person name="Vinetz J.M."/>
            <person name="Sutton G.G."/>
            <person name="Nelson W.C."/>
            <person name="Fouts D.E."/>
        </authorList>
    </citation>
    <scope>NUCLEOTIDE SEQUENCE [LARGE SCALE GENOMIC DNA]</scope>
    <source>
        <strain evidence="2">200802841</strain>
    </source>
</reference>
<dbReference type="RefSeq" id="WP_004756555.1">
    <property type="nucleotide sequence ID" value="NZ_AKWH02000020.1"/>
</dbReference>
<comment type="caution">
    <text evidence="2">The sequence shown here is derived from an EMBL/GenBank/DDBJ whole genome shotgun (WGS) entry which is preliminary data.</text>
</comment>
<dbReference type="EMBL" id="AKWH02000020">
    <property type="protein sequence ID" value="EKO52636.1"/>
    <property type="molecule type" value="Genomic_DNA"/>
</dbReference>
<gene>
    <name evidence="2" type="ORF">LEP1GSC131_0885</name>
</gene>